<protein>
    <submittedName>
        <fullName evidence="2">Uncharacterized protein</fullName>
    </submittedName>
</protein>
<accession>A0A895Y8U7</accession>
<dbReference type="EMBL" id="CP070499">
    <property type="protein sequence ID" value="QSB13761.1"/>
    <property type="molecule type" value="Genomic_DNA"/>
</dbReference>
<dbReference type="AlphaFoldDB" id="A0A895Y8U7"/>
<reference evidence="2" key="1">
    <citation type="submission" date="2021-02" db="EMBL/GenBank/DDBJ databases">
        <title>Natrosporangium hydrolyticum gen. nov., sp. nov, a haloalkaliphilic actinobacterium from a soda solonchak soil.</title>
        <authorList>
            <person name="Sorokin D.Y."/>
            <person name="Khijniak T.V."/>
            <person name="Zakharycheva A.P."/>
            <person name="Boueva O.V."/>
            <person name="Ariskina E.V."/>
            <person name="Hahnke R.L."/>
            <person name="Bunk B."/>
            <person name="Sproer C."/>
            <person name="Schumann P."/>
            <person name="Evtushenko L.I."/>
            <person name="Kublanov I.V."/>
        </authorList>
    </citation>
    <scope>NUCLEOTIDE SEQUENCE</scope>
    <source>
        <strain evidence="2">DSM 106523</strain>
    </source>
</reference>
<sequence>MLWPAFIAFFVGVLILLVFVPLIMLYNKPSFLVAPHDRGKPGGLELKRIYRE</sequence>
<keyword evidence="1" id="KW-1133">Transmembrane helix</keyword>
<organism evidence="2 3">
    <name type="scientific">Natronosporangium hydrolyticum</name>
    <dbReference type="NCBI Taxonomy" id="2811111"/>
    <lineage>
        <taxon>Bacteria</taxon>
        <taxon>Bacillati</taxon>
        <taxon>Actinomycetota</taxon>
        <taxon>Actinomycetes</taxon>
        <taxon>Micromonosporales</taxon>
        <taxon>Micromonosporaceae</taxon>
        <taxon>Natronosporangium</taxon>
    </lineage>
</organism>
<dbReference type="KEGG" id="nhy:JQS43_19665"/>
<dbReference type="Proteomes" id="UP000662857">
    <property type="component" value="Chromosome"/>
</dbReference>
<evidence type="ECO:0000256" key="1">
    <source>
        <dbReference type="SAM" id="Phobius"/>
    </source>
</evidence>
<feature type="transmembrane region" description="Helical" evidence="1">
    <location>
        <begin position="6"/>
        <end position="26"/>
    </location>
</feature>
<keyword evidence="1" id="KW-0812">Transmembrane</keyword>
<keyword evidence="1" id="KW-0472">Membrane</keyword>
<proteinExistence type="predicted"/>
<evidence type="ECO:0000313" key="2">
    <source>
        <dbReference type="EMBL" id="QSB13761.1"/>
    </source>
</evidence>
<dbReference type="RefSeq" id="WP_239675867.1">
    <property type="nucleotide sequence ID" value="NZ_CP070499.1"/>
</dbReference>
<evidence type="ECO:0000313" key="3">
    <source>
        <dbReference type="Proteomes" id="UP000662857"/>
    </source>
</evidence>
<keyword evidence="3" id="KW-1185">Reference proteome</keyword>
<name>A0A895Y8U7_9ACTN</name>
<gene>
    <name evidence="2" type="ORF">JQS43_19665</name>
</gene>